<proteinExistence type="predicted"/>
<gene>
    <name evidence="2" type="ORF">Aco04nite_17660</name>
</gene>
<dbReference type="AlphaFoldDB" id="A0A919VNB0"/>
<evidence type="ECO:0000313" key="3">
    <source>
        <dbReference type="Proteomes" id="UP000680865"/>
    </source>
</evidence>
<reference evidence="2" key="1">
    <citation type="submission" date="2021-03" db="EMBL/GenBank/DDBJ databases">
        <title>Whole genome shotgun sequence of Actinoplanes consettensis NBRC 14913.</title>
        <authorList>
            <person name="Komaki H."/>
            <person name="Tamura T."/>
        </authorList>
    </citation>
    <scope>NUCLEOTIDE SEQUENCE</scope>
    <source>
        <strain evidence="2">NBRC 14913</strain>
    </source>
</reference>
<organism evidence="2 3">
    <name type="scientific">Winogradskya consettensis</name>
    <dbReference type="NCBI Taxonomy" id="113560"/>
    <lineage>
        <taxon>Bacteria</taxon>
        <taxon>Bacillati</taxon>
        <taxon>Actinomycetota</taxon>
        <taxon>Actinomycetes</taxon>
        <taxon>Micromonosporales</taxon>
        <taxon>Micromonosporaceae</taxon>
        <taxon>Winogradskya</taxon>
    </lineage>
</organism>
<dbReference type="RefSeq" id="WP_244875833.1">
    <property type="nucleotide sequence ID" value="NZ_BAAATW010000003.1"/>
</dbReference>
<feature type="region of interest" description="Disordered" evidence="1">
    <location>
        <begin position="17"/>
        <end position="39"/>
    </location>
</feature>
<comment type="caution">
    <text evidence="2">The sequence shown here is derived from an EMBL/GenBank/DDBJ whole genome shotgun (WGS) entry which is preliminary data.</text>
</comment>
<protein>
    <submittedName>
        <fullName evidence="2">Uncharacterized protein</fullName>
    </submittedName>
</protein>
<feature type="compositionally biased region" description="Basic and acidic residues" evidence="1">
    <location>
        <begin position="17"/>
        <end position="30"/>
    </location>
</feature>
<sequence length="72" mass="7760">MPDETPIDDALLAYAAGHEDGAVRRPDPQRAGDPGTGPDYRVGVVDGSLIAFQTELVDQVRRLLGDPTRDSR</sequence>
<evidence type="ECO:0000256" key="1">
    <source>
        <dbReference type="SAM" id="MobiDB-lite"/>
    </source>
</evidence>
<keyword evidence="3" id="KW-1185">Reference proteome</keyword>
<name>A0A919VNB0_9ACTN</name>
<accession>A0A919VNB0</accession>
<dbReference type="Proteomes" id="UP000680865">
    <property type="component" value="Unassembled WGS sequence"/>
</dbReference>
<evidence type="ECO:0000313" key="2">
    <source>
        <dbReference type="EMBL" id="GIM69941.1"/>
    </source>
</evidence>
<dbReference type="EMBL" id="BOQP01000008">
    <property type="protein sequence ID" value="GIM69941.1"/>
    <property type="molecule type" value="Genomic_DNA"/>
</dbReference>